<dbReference type="STRING" id="299767.GCA_900068845_03519"/>
<dbReference type="InterPro" id="IPR051451">
    <property type="entry name" value="PhoH2-like"/>
</dbReference>
<dbReference type="FunFam" id="3.40.50.300:FF:000013">
    <property type="entry name" value="PhoH family ATPase"/>
    <property type="match status" value="1"/>
</dbReference>
<protein>
    <recommendedName>
        <fullName evidence="6">PhoH-like protein</fullName>
    </recommendedName>
</protein>
<evidence type="ECO:0000256" key="3">
    <source>
        <dbReference type="ARBA" id="ARBA00022490"/>
    </source>
</evidence>
<evidence type="ECO:0000313" key="9">
    <source>
        <dbReference type="Proteomes" id="UP000007838"/>
    </source>
</evidence>
<dbReference type="EMBL" id="CP002886">
    <property type="protein sequence ID" value="AEW72673.1"/>
    <property type="molecule type" value="Genomic_DNA"/>
</dbReference>
<dbReference type="PANTHER" id="PTHR30473">
    <property type="entry name" value="PROTEIN PHOH"/>
    <property type="match status" value="1"/>
</dbReference>
<evidence type="ECO:0000256" key="1">
    <source>
        <dbReference type="ARBA" id="ARBA00004496"/>
    </source>
</evidence>
<evidence type="ECO:0000259" key="7">
    <source>
        <dbReference type="Pfam" id="PF02562"/>
    </source>
</evidence>
<organism evidence="8 9">
    <name type="scientific">Enterobacter ludwigii</name>
    <dbReference type="NCBI Taxonomy" id="299767"/>
    <lineage>
        <taxon>Bacteria</taxon>
        <taxon>Pseudomonadati</taxon>
        <taxon>Pseudomonadota</taxon>
        <taxon>Gammaproteobacteria</taxon>
        <taxon>Enterobacterales</taxon>
        <taxon>Enterobacteriaceae</taxon>
        <taxon>Enterobacter</taxon>
        <taxon>Enterobacter cloacae complex</taxon>
    </lineage>
</organism>
<evidence type="ECO:0000256" key="6">
    <source>
        <dbReference type="ARBA" id="ARBA00039970"/>
    </source>
</evidence>
<evidence type="ECO:0000256" key="2">
    <source>
        <dbReference type="ARBA" id="ARBA00010393"/>
    </source>
</evidence>
<sequence length="393" mass="44016">MYFLSSPPISSATLAPLFYGVNNFGNDRFITPGGTGSVNQSKRNSLNIDTREISLEPADNARLLSLCGPFDDNIKQLERRLGIEINRRDNHFKLTGRPLCVNAAADILRSLYVDTAPMRGEIQDIEPEQIHLAIKEARVLEQSAESVPDYGKAINIKTKRGVIKPRTPNQAQYIANILDHDITFGVGPAGTGKTYLAVAAAVDALERQEIRRILLTRPAVEAGEKLGFLPGDLSQKVDPYLRPLYDALFEMLGFEKVEKLIERNVIEVAPLAYMRGRTLNDAFIILDESQNTTIEQMKMFLTRIGFNSKAVITGDVTQIDLPRSTKSGLRHAIEVLADVDEISFNFFHSEDVVRHPVVARIVNAYEAWEEADQKRKAELAAERKREAQEQEQK</sequence>
<dbReference type="SUPFAM" id="SSF52540">
    <property type="entry name" value="P-loop containing nucleoside triphosphate hydrolases"/>
    <property type="match status" value="1"/>
</dbReference>
<dbReference type="Gene3D" id="3.40.50.300">
    <property type="entry name" value="P-loop containing nucleotide triphosphate hydrolases"/>
    <property type="match status" value="1"/>
</dbReference>
<evidence type="ECO:0000313" key="8">
    <source>
        <dbReference type="EMBL" id="AEW72673.1"/>
    </source>
</evidence>
<dbReference type="AlphaFoldDB" id="G8LE97"/>
<dbReference type="Proteomes" id="UP000007838">
    <property type="component" value="Chromosome"/>
</dbReference>
<dbReference type="GO" id="GO:0005829">
    <property type="term" value="C:cytosol"/>
    <property type="evidence" value="ECO:0007669"/>
    <property type="project" value="TreeGrafter"/>
</dbReference>
<dbReference type="KEGG" id="eec:EcWSU1_01234"/>
<evidence type="ECO:0000256" key="5">
    <source>
        <dbReference type="ARBA" id="ARBA00022840"/>
    </source>
</evidence>
<dbReference type="Pfam" id="PF02562">
    <property type="entry name" value="PhoH"/>
    <property type="match status" value="1"/>
</dbReference>
<proteinExistence type="inferred from homology"/>
<accession>G8LE97</accession>
<comment type="similarity">
    <text evidence="2">Belongs to the PhoH family.</text>
</comment>
<dbReference type="GO" id="GO:0005524">
    <property type="term" value="F:ATP binding"/>
    <property type="evidence" value="ECO:0007669"/>
    <property type="project" value="UniProtKB-KW"/>
</dbReference>
<keyword evidence="5" id="KW-0067">ATP-binding</keyword>
<dbReference type="PANTHER" id="PTHR30473:SF1">
    <property type="entry name" value="PHOH-LIKE PROTEIN"/>
    <property type="match status" value="1"/>
</dbReference>
<feature type="domain" description="PhoH-like protein" evidence="7">
    <location>
        <begin position="163"/>
        <end position="366"/>
    </location>
</feature>
<keyword evidence="4" id="KW-0547">Nucleotide-binding</keyword>
<dbReference type="eggNOG" id="COG1702">
    <property type="taxonomic scope" value="Bacteria"/>
</dbReference>
<name>G8LE97_9ENTR</name>
<dbReference type="HOGENOM" id="CLU_051654_0_1_6"/>
<dbReference type="InterPro" id="IPR027417">
    <property type="entry name" value="P-loop_NTPase"/>
</dbReference>
<evidence type="ECO:0000256" key="4">
    <source>
        <dbReference type="ARBA" id="ARBA00022741"/>
    </source>
</evidence>
<comment type="subcellular location">
    <subcellularLocation>
        <location evidence="1">Cytoplasm</location>
    </subcellularLocation>
</comment>
<reference evidence="8 9" key="1">
    <citation type="journal article" date="2011" name="Stand. Genomic Sci.">
        <title>Complete genome of the onion pathogen Enterobacter cloacae EcWSU1.</title>
        <authorList>
            <person name="Humann J.L."/>
            <person name="Wildung M."/>
            <person name="Cheng C.H."/>
            <person name="Lee T."/>
            <person name="Stewart J.E."/>
            <person name="Drew J.C."/>
            <person name="Triplett E.W."/>
            <person name="Main D."/>
            <person name="Schroeder B.K."/>
        </authorList>
    </citation>
    <scope>NUCLEOTIDE SEQUENCE [LARGE SCALE GENOMIC DNA]</scope>
    <source>
        <strain evidence="8 9">EcWSU1</strain>
    </source>
</reference>
<dbReference type="InterPro" id="IPR003714">
    <property type="entry name" value="PhoH"/>
</dbReference>
<keyword evidence="3" id="KW-0963">Cytoplasm</keyword>
<gene>
    <name evidence="8" type="primary">ybeZ</name>
    <name evidence="8" type="ORF">EcWSU1_01234</name>
</gene>